<dbReference type="SUPFAM" id="SSF101498">
    <property type="entry name" value="Anti-sigma factor FlgM"/>
    <property type="match status" value="1"/>
</dbReference>
<name>A0A931MJT6_9SPHN</name>
<evidence type="ECO:0000259" key="2">
    <source>
        <dbReference type="Pfam" id="PF04316"/>
    </source>
</evidence>
<sequence>MAPIELGPARAVGAISARLTRTAGGEEQATTSGASTRQPDTETPAVAPTSPVQTSGALDAGEAPVEADRVAVIRKAVESGTYPVIPTRIADAIIAAGVLLRSPK</sequence>
<evidence type="ECO:0000256" key="1">
    <source>
        <dbReference type="SAM" id="MobiDB-lite"/>
    </source>
</evidence>
<keyword evidence="3" id="KW-0969">Cilium</keyword>
<reference evidence="3" key="1">
    <citation type="submission" date="2020-11" db="EMBL/GenBank/DDBJ databases">
        <title>Novosphingobium aureum sp. nov., a marine bacterium isolated from sediment of a salt flat.</title>
        <authorList>
            <person name="Yoo Y."/>
            <person name="Kim J.-J."/>
        </authorList>
    </citation>
    <scope>NUCLEOTIDE SEQUENCE</scope>
    <source>
        <strain evidence="3">YJ-S2-02</strain>
    </source>
</reference>
<feature type="region of interest" description="Disordered" evidence="1">
    <location>
        <begin position="20"/>
        <end position="64"/>
    </location>
</feature>
<keyword evidence="3" id="KW-0966">Cell projection</keyword>
<organism evidence="3 4">
    <name type="scientific">Novosphingobium aureum</name>
    <dbReference type="NCBI Taxonomy" id="2792964"/>
    <lineage>
        <taxon>Bacteria</taxon>
        <taxon>Pseudomonadati</taxon>
        <taxon>Pseudomonadota</taxon>
        <taxon>Alphaproteobacteria</taxon>
        <taxon>Sphingomonadales</taxon>
        <taxon>Sphingomonadaceae</taxon>
        <taxon>Novosphingobium</taxon>
    </lineage>
</organism>
<dbReference type="RefSeq" id="WP_197161026.1">
    <property type="nucleotide sequence ID" value="NZ_JADZGI010000001.1"/>
</dbReference>
<dbReference type="Pfam" id="PF04316">
    <property type="entry name" value="FlgM"/>
    <property type="match status" value="1"/>
</dbReference>
<feature type="compositionally biased region" description="Polar residues" evidence="1">
    <location>
        <begin position="28"/>
        <end position="38"/>
    </location>
</feature>
<feature type="domain" description="Anti-sigma-28 factor FlgM C-terminal" evidence="2">
    <location>
        <begin position="62"/>
        <end position="94"/>
    </location>
</feature>
<dbReference type="InterPro" id="IPR035890">
    <property type="entry name" value="Anti-sigma-28_factor_FlgM_sf"/>
</dbReference>
<keyword evidence="3" id="KW-0282">Flagellum</keyword>
<proteinExistence type="predicted"/>
<dbReference type="InterPro" id="IPR031316">
    <property type="entry name" value="FlgM_C"/>
</dbReference>
<protein>
    <submittedName>
        <fullName evidence="3">Flagellar biosynthesis anti-sigma factor FlgM</fullName>
    </submittedName>
</protein>
<comment type="caution">
    <text evidence="3">The sequence shown here is derived from an EMBL/GenBank/DDBJ whole genome shotgun (WGS) entry which is preliminary data.</text>
</comment>
<evidence type="ECO:0000313" key="4">
    <source>
        <dbReference type="Proteomes" id="UP000617634"/>
    </source>
</evidence>
<evidence type="ECO:0000313" key="3">
    <source>
        <dbReference type="EMBL" id="MBH0112147.1"/>
    </source>
</evidence>
<dbReference type="AlphaFoldDB" id="A0A931MJT6"/>
<accession>A0A931MJT6</accession>
<dbReference type="EMBL" id="JADZGI010000001">
    <property type="protein sequence ID" value="MBH0112147.1"/>
    <property type="molecule type" value="Genomic_DNA"/>
</dbReference>
<dbReference type="Proteomes" id="UP000617634">
    <property type="component" value="Unassembled WGS sequence"/>
</dbReference>
<gene>
    <name evidence="3" type="ORF">I5E68_04160</name>
</gene>
<keyword evidence="4" id="KW-1185">Reference proteome</keyword>